<reference evidence="3" key="1">
    <citation type="submission" date="2022-03" db="EMBL/GenBank/DDBJ databases">
        <authorList>
            <person name="Sayadi A."/>
        </authorList>
    </citation>
    <scope>NUCLEOTIDE SEQUENCE</scope>
</reference>
<keyword evidence="4" id="KW-1185">Reference proteome</keyword>
<dbReference type="Proteomes" id="UP001152888">
    <property type="component" value="Unassembled WGS sequence"/>
</dbReference>
<accession>A0A9P0PSA5</accession>
<proteinExistence type="predicted"/>
<protein>
    <submittedName>
        <fullName evidence="3">Uncharacterized protein</fullName>
    </submittedName>
</protein>
<feature type="signal peptide" evidence="2">
    <location>
        <begin position="1"/>
        <end position="19"/>
    </location>
</feature>
<dbReference type="OrthoDB" id="7765355at2759"/>
<feature type="region of interest" description="Disordered" evidence="1">
    <location>
        <begin position="67"/>
        <end position="100"/>
    </location>
</feature>
<name>A0A9P0PSA5_ACAOB</name>
<evidence type="ECO:0000256" key="1">
    <source>
        <dbReference type="SAM" id="MobiDB-lite"/>
    </source>
</evidence>
<keyword evidence="2" id="KW-0732">Signal</keyword>
<evidence type="ECO:0000256" key="2">
    <source>
        <dbReference type="SAM" id="SignalP"/>
    </source>
</evidence>
<feature type="chain" id="PRO_5040452161" evidence="2">
    <location>
        <begin position="20"/>
        <end position="100"/>
    </location>
</feature>
<dbReference type="AlphaFoldDB" id="A0A9P0PSA5"/>
<evidence type="ECO:0000313" key="4">
    <source>
        <dbReference type="Proteomes" id="UP001152888"/>
    </source>
</evidence>
<gene>
    <name evidence="3" type="ORF">ACAOBT_LOCUS20548</name>
</gene>
<comment type="caution">
    <text evidence="3">The sequence shown here is derived from an EMBL/GenBank/DDBJ whole genome shotgun (WGS) entry which is preliminary data.</text>
</comment>
<dbReference type="EMBL" id="CAKOFQ010007127">
    <property type="protein sequence ID" value="CAH1991917.1"/>
    <property type="molecule type" value="Genomic_DNA"/>
</dbReference>
<evidence type="ECO:0000313" key="3">
    <source>
        <dbReference type="EMBL" id="CAH1991917.1"/>
    </source>
</evidence>
<organism evidence="3 4">
    <name type="scientific">Acanthoscelides obtectus</name>
    <name type="common">Bean weevil</name>
    <name type="synonym">Bruchus obtectus</name>
    <dbReference type="NCBI Taxonomy" id="200917"/>
    <lineage>
        <taxon>Eukaryota</taxon>
        <taxon>Metazoa</taxon>
        <taxon>Ecdysozoa</taxon>
        <taxon>Arthropoda</taxon>
        <taxon>Hexapoda</taxon>
        <taxon>Insecta</taxon>
        <taxon>Pterygota</taxon>
        <taxon>Neoptera</taxon>
        <taxon>Endopterygota</taxon>
        <taxon>Coleoptera</taxon>
        <taxon>Polyphaga</taxon>
        <taxon>Cucujiformia</taxon>
        <taxon>Chrysomeloidea</taxon>
        <taxon>Chrysomelidae</taxon>
        <taxon>Bruchinae</taxon>
        <taxon>Bruchini</taxon>
        <taxon>Acanthoscelides</taxon>
    </lineage>
</organism>
<sequence length="100" mass="10561">MIGTFCIIFGCTFCPINMASVLLIDKFIFNVLEFEMNQLTFCVGATSPSFGANNVAVPQFGATGTPQFGAASPAPGTFNIGAGPPASNRGRTTLKPRRRI</sequence>